<evidence type="ECO:0000259" key="4">
    <source>
        <dbReference type="PROSITE" id="PS50234"/>
    </source>
</evidence>
<evidence type="ECO:0000313" key="6">
    <source>
        <dbReference type="Proteomes" id="UP000324800"/>
    </source>
</evidence>
<comment type="caution">
    <text evidence="5">The sequence shown here is derived from an EMBL/GenBank/DDBJ whole genome shotgun (WGS) entry which is preliminary data.</text>
</comment>
<reference evidence="5 6" key="1">
    <citation type="submission" date="2019-03" db="EMBL/GenBank/DDBJ databases">
        <title>Single cell metagenomics reveals metabolic interactions within the superorganism composed of flagellate Streblomastix strix and complex community of Bacteroidetes bacteria on its surface.</title>
        <authorList>
            <person name="Treitli S.C."/>
            <person name="Kolisko M."/>
            <person name="Husnik F."/>
            <person name="Keeling P."/>
            <person name="Hampl V."/>
        </authorList>
    </citation>
    <scope>NUCLEOTIDE SEQUENCE [LARGE SCALE GENOMIC DNA]</scope>
    <source>
        <strain evidence="5">ST1C</strain>
    </source>
</reference>
<keyword evidence="1" id="KW-0547">Nucleotide-binding</keyword>
<keyword evidence="5" id="KW-0418">Kinase</keyword>
<organism evidence="5 6">
    <name type="scientific">Streblomastix strix</name>
    <dbReference type="NCBI Taxonomy" id="222440"/>
    <lineage>
        <taxon>Eukaryota</taxon>
        <taxon>Metamonada</taxon>
        <taxon>Preaxostyla</taxon>
        <taxon>Oxymonadida</taxon>
        <taxon>Streblomastigidae</taxon>
        <taxon>Streblomastix</taxon>
    </lineage>
</organism>
<dbReference type="SUPFAM" id="SSF52540">
    <property type="entry name" value="P-loop containing nucleoside triphosphate hydrolases"/>
    <property type="match status" value="3"/>
</dbReference>
<dbReference type="InterPro" id="IPR011009">
    <property type="entry name" value="Kinase-like_dom_sf"/>
</dbReference>
<dbReference type="InterPro" id="IPR036465">
    <property type="entry name" value="vWFA_dom_sf"/>
</dbReference>
<dbReference type="SUPFAM" id="SSF53300">
    <property type="entry name" value="vWA-like"/>
    <property type="match status" value="2"/>
</dbReference>
<dbReference type="Pfam" id="PF07728">
    <property type="entry name" value="AAA_5"/>
    <property type="match status" value="3"/>
</dbReference>
<accession>A0A5J4WTV4</accession>
<dbReference type="SMART" id="SM00220">
    <property type="entry name" value="S_TKc"/>
    <property type="match status" value="1"/>
</dbReference>
<dbReference type="PANTHER" id="PTHR48103">
    <property type="entry name" value="MIDASIN-RELATED"/>
    <property type="match status" value="1"/>
</dbReference>
<sequence>MKLINQGELTRGIRPSIPKIDQINQLAQALSASLPNTSTIRDIAQLANATCSTYGIINKLPASELVSLCLLQPKVLASNAAEILIQRTLNIPKSGQRFFYDGDRNTPMWQSIAALTISSASGWPLFLQGEPGCGKTEAVRHFSANRTFNSRNPVYSVSCNGETQVEQFIGNMSFYKNGFRFVEGPLVQAARQGYVFLADEFNLLTPTVMIGLVPFLSARPGETFIHPEIKDPITIANGFLFVAAGNDDSERGRVKLPLFIDSLLQRFIVSNPSAKDMEGLIKKIMKADYPNINISQLQPTALRQFVDRMKDILHIKWSLRDVRRFLRRANDFLGYRPNDAQLPDQIQPISSTDIAFSFILSGHTLDEERKDMINQTVKTFGGSNEEAKNLAYGRTHFIQTNKGNYLVRAHIAMKIEKEDLFPQPLLDSLFWIRWTGTPDDQIPHESVLLVGPTCYKTTAMEFLLPQNRNIIYMTQEMQVSELIGSTSISTPSSFEDGIQSLQMSIRDALISIEYINKQENREQLVKDIQQSLKNEISRTKRGIEARNREKRHGVFRGVLYLQMCLNKMCEKVDAFQNQNKQSSSSNIRTFATIFNPSVVTLSAVLGVPLLLKSIHLPPASILERLNSLLEDPRSLVITEDIEQIFNDDIILREVNQSSSRSAPISAGFSLAATTTETGRMSLSRPLLSRFTSIYTEPYRLNIIKQLRPSIDKKQENKDIQEDKNVEEYDLKVIAERITEKDYDLIEAINNIHRNLIELHQNVTINEYIRWCRTANSLHKLQHFSSTKSAGIAALRTIVDALPDNDRRFITKEVLSTYIPQQLIYIIVTDTKERPVQQRGDVLIHTDTSHQQKQLVSKTSGIQIPIHSNAQIEVLDTIIWTKSAVDMADAILTAIAAKAITIFEGSPGRGKTVVAKAVLEALGLQCTRINLSPTTTIEDLFGREMPQADPEGGGLTTRFVPGPLTKAMNQSKDDIFDQSLPSQAILIDEINLAEPHLLELIESLMLEMGKSGRFFLPNGKEINHKSIIIVATMNSTAFSNARSALSTKLQGASHFIRLMPFNQYELDVLAKAILVESDITHEKSQTHQKIMKAHKTSTEIFIFETCVTSKHDSVTLREIIHFRMMRDACPNFSSDQLIELVYSTQFNRKTAEQFLKSVGIEQTKVDTTPLVLNGNLILSDSVQVPISTELIDGPLDLPLTSEQRRVMCLIGAGVMAHCPVALFGESGAGKTHTIRTLAQTVGRQLGVIQFNADTDNSAIIGSLEISGNAESFQELIQRAKDITERIIDARHPLSIELAASALSDQPDFSEIENILRKITKNYTQNDNKENQQELNQIQTDTIQLIVDIAEYQQKSTRNFVFKEGILLKMMRQGGWVLLDGVESAPHEVERLMSLLEENPTLTIYEGVRPMIFHGRGVKRDNQNNEEKTKLEIKDEENIEIAEGFQIFITCNDLKKLSPALRSRCFCIQMETAQEEVQLKELSESVLNQSETSNTFSIPFSRMLSNIFCNAREKSKNRKLLFSKDTFSPHRIVNAARGIGNDKITATNIAYGVQMSFIRCFKEDKDQKNISINAEKIITKIGNEKISIQSNRWEEFIKLAGQFEYATVYQFIKKKGMKWPDDADELLHQLFSIHFKGKDRTKDLHQIDNIEKIQIKDILNIFEKITIEWLKEMKISDIRRTVSVLSEVDFIVMQIYRISTPISQRFFRLHYLLEIIQPAIALSHINKSLGEKLSKKSINKDSFAGFEIDGKSDEDWMLIVARIQNTIQIFTSLPEIFPSIPVYLNMLSTYMNNFFDQEIIKSSNIKQTSIVLAEHKYIRKILQFINLMSKEDESATVVGYLARSDLEIKMYINNAPLLEKDNKTVQLILRKNQKPIICFNQQEIPAQIAEVSQTIPTSELQITPLLDIDLSSLTKQPHDEIFNMKELTAEQKLWVLTELFSDISSDLLTQNETLSELIQSIHQYRIKAIQIGKAPFGTSLLPISTKLCEKAFEICQFMNNTNKQYPSEIAENLLKVHQTVENSMSCLASYIDSANKITYNLKDIGIDLWNNVIQLLIDTRKQLIELNEIGQMIDRQRVLINDFNNQILLIENISRNTKFERESEIVIYFFRKINEPLRTVDPQKLQNNIQKLNTYLRLVKLRKNDIGVGISQISQIVDKYSRNPIYDNAVTALIEYSLREEAISKAAEDASFDNIVSILALFKQDQSVDKIVDPYIYLLEAAKKGQKLQNEDIDHLQSLSRIHLLYADAFNIKNNPVKLSEILQLLIHGDEHIVHVLQNSPHNVKFIQFPEFKPADLLSCIQFTTSSGTFSGIFAQSIDYSPFNIKNFIPQNTKDALLKCVELLVNGELRKKLEKKEIQQWNTLIPNDEVGLILRRLLTISEEIKQQQFQPEWLFDPDSDFNTLKREFSKNPGQEIAYQKYPIEYKQALIAKNEWENKRRLSVLYILLQTFANLNQFMQPQNLQYFGQFQPKPTNKETPELQEEKMVIEINYTVVGQSPQEDQIDGEEFIPKQVNVNEIQNQLIQNDIQEALKGKKVEDLLIMEYEAVRRTPQGNDNKKKVSEGKAVVPLDGTQDRHDLENIENRHEIVELHDLSLQIQSLLYAEIAQFSKPFDQNTIIPYTLQDTEVSLMVDISSSMTKLSKMKQIGAMVLATGISEILSSFGIHLYHYAFADREAIWKLSDSNHHNPQEDLMRLIDALREGGRPGSCPLDAAITSQNEWCLRKDKISGITQVAPNHLTIIISDFISAQVLDEDRDWSSENTGRCILISLNTEFNQELLDKKKVPRELYENGLIPKFTPGNNISSLCIDPKELCSGFVSPDSSKIPKILSEIAMKIITKTDQKGPVKQKSTILTICAPVQDKAMFWANLTQAHEIKAKSDEVDERAKNNFFVQIKATSNFALVNLNTTEKTILLQEPKNIETDNKWLQRQVTIENKTPFVAISRDVATKALTHSLIPNRAAEKEPSASSGQLWIPGLRRFIQSGFTYPYLFMKKSRRNQKAYSITFVIDNTQRIFSPLNISHTVCTIASILGSFALVPEGDEIVVDVIAASDEKANLLIQNIQVWLLSDWTLISDILRTADKIAGTESGLGIGLSAALQLASRRSGVGFGRRIIAFTDSIISNASEVSTLRQALIDFDANQIDVMGIGLGIAPLQLPLLFPIALYAPNPADLGQAMSVALGVSGVGLCENIIPRQLYSIANNARLKRIERLLCGNPKMYSILAKNIKERELSFDFFEQFGNTDLLYMKRDAKHITDNPLEEPYHDGAFEEFSVLVVCLYLGANEKDPNTIKQAVFDKQCGAVLKRKGFNYKFVCSYGEGLIELQRVENDRCPYTQLWLFSSEGYGELPKESKDKDTNKIVPFLEAVDDFWRGGGGLLLFCDNHPYNFEANYLLANHFIFSHGGRRGVSAIRFGGNYRGKNKIQVGPNDVATVGSFNPILHLDAPGSAKSRISLRPGLIHFSEGNTISYAVNDKDQPLTTAEQLWPFTPFAWTSENVDPPNPFILYFDPKIPPESEAMYCSETCKGAISSPGPIVLHGGFTSAFSEFGEDQTGMGRLVISISCWLTRFEERFYAAKRSGSKLLSTSPALIKHYSTKTFAGWRPKPVGVRPRHSILALDSSRSMSGAPYEQLIIAANQYIDIQTLNGGIISVFTHSHEVKTIYEQGNRKLDEEEGFEGGRNNFKLALQRALEIARRNPPKYECRVLFFTDGVCNCSYCSGKSGNEKNCFKSEADQLDAMGIQIDAIGFGLTQMERLGKGGFGVVRHVKLNASQKHMAWKEMRYETPEEIQMVDKEPFGFFVEDAQTAYLVIEYCQLGDLRKYIQNLRENNQLAWKIIGQIAAVFNELHNIGKIHQDIKPENILLTNDLKVKIADFGFATQLKQGRDFTTAKAGTFLYEAPERFRINIVPKNLMDRNPFQDDLSNFNDKPMHTRETDMWAIGIALYELLELKHPFLRIDESRDDIRPHEFMRRVLRDEPFQMSEFFSDNIKQLIKKMLNKIPSQRITALTVLEIPEVIRSFDRI</sequence>
<dbReference type="Gene3D" id="3.40.50.410">
    <property type="entry name" value="von Willebrand factor, type A domain"/>
    <property type="match status" value="1"/>
</dbReference>
<dbReference type="GO" id="GO:0000055">
    <property type="term" value="P:ribosomal large subunit export from nucleus"/>
    <property type="evidence" value="ECO:0007669"/>
    <property type="project" value="TreeGrafter"/>
</dbReference>
<evidence type="ECO:0000259" key="3">
    <source>
        <dbReference type="PROSITE" id="PS50011"/>
    </source>
</evidence>
<keyword evidence="2" id="KW-0067">ATP-binding</keyword>
<dbReference type="Pfam" id="PF00069">
    <property type="entry name" value="Pkinase"/>
    <property type="match status" value="1"/>
</dbReference>
<evidence type="ECO:0000256" key="2">
    <source>
        <dbReference type="ARBA" id="ARBA00022840"/>
    </source>
</evidence>
<dbReference type="InterPro" id="IPR000719">
    <property type="entry name" value="Prot_kinase_dom"/>
</dbReference>
<dbReference type="GO" id="GO:0016887">
    <property type="term" value="F:ATP hydrolysis activity"/>
    <property type="evidence" value="ECO:0007669"/>
    <property type="project" value="InterPro"/>
</dbReference>
<dbReference type="Gene3D" id="3.30.200.20">
    <property type="entry name" value="Phosphorylase Kinase, domain 1"/>
    <property type="match status" value="1"/>
</dbReference>
<feature type="domain" description="Protein kinase" evidence="3">
    <location>
        <begin position="3747"/>
        <end position="4013"/>
    </location>
</feature>
<dbReference type="CDD" id="cd00009">
    <property type="entry name" value="AAA"/>
    <property type="match status" value="1"/>
</dbReference>
<feature type="domain" description="VWFA" evidence="4">
    <location>
        <begin position="3002"/>
        <end position="3211"/>
    </location>
</feature>
<dbReference type="Gene3D" id="1.10.510.10">
    <property type="entry name" value="Transferase(Phosphotransferase) domain 1"/>
    <property type="match status" value="1"/>
</dbReference>
<dbReference type="GO" id="GO:0000027">
    <property type="term" value="P:ribosomal large subunit assembly"/>
    <property type="evidence" value="ECO:0007669"/>
    <property type="project" value="TreeGrafter"/>
</dbReference>
<dbReference type="SUPFAM" id="SSF56112">
    <property type="entry name" value="Protein kinase-like (PK-like)"/>
    <property type="match status" value="1"/>
</dbReference>
<dbReference type="InterPro" id="IPR003593">
    <property type="entry name" value="AAA+_ATPase"/>
</dbReference>
<dbReference type="Proteomes" id="UP000324800">
    <property type="component" value="Unassembled WGS sequence"/>
</dbReference>
<evidence type="ECO:0000313" key="5">
    <source>
        <dbReference type="EMBL" id="KAA6398400.1"/>
    </source>
</evidence>
<dbReference type="EMBL" id="SNRW01000964">
    <property type="protein sequence ID" value="KAA6398400.1"/>
    <property type="molecule type" value="Genomic_DNA"/>
</dbReference>
<gene>
    <name evidence="5" type="ORF">EZS28_006074</name>
</gene>
<dbReference type="PROSITE" id="PS50234">
    <property type="entry name" value="VWFA"/>
    <property type="match status" value="1"/>
</dbReference>
<dbReference type="InterPro" id="IPR011704">
    <property type="entry name" value="ATPase_dyneun-rel_AAA"/>
</dbReference>
<evidence type="ECO:0000256" key="1">
    <source>
        <dbReference type="ARBA" id="ARBA00022741"/>
    </source>
</evidence>
<dbReference type="PROSITE" id="PS50011">
    <property type="entry name" value="PROTEIN_KINASE_DOM"/>
    <property type="match status" value="1"/>
</dbReference>
<dbReference type="GO" id="GO:0004672">
    <property type="term" value="F:protein kinase activity"/>
    <property type="evidence" value="ECO:0007669"/>
    <property type="project" value="InterPro"/>
</dbReference>
<dbReference type="CDD" id="cd00198">
    <property type="entry name" value="vWFA"/>
    <property type="match status" value="1"/>
</dbReference>
<dbReference type="GO" id="GO:0005634">
    <property type="term" value="C:nucleus"/>
    <property type="evidence" value="ECO:0007669"/>
    <property type="project" value="TreeGrafter"/>
</dbReference>
<dbReference type="GO" id="GO:0030687">
    <property type="term" value="C:preribosome, large subunit precursor"/>
    <property type="evidence" value="ECO:0007669"/>
    <property type="project" value="TreeGrafter"/>
</dbReference>
<keyword evidence="5" id="KW-0808">Transferase</keyword>
<dbReference type="GO" id="GO:0005524">
    <property type="term" value="F:ATP binding"/>
    <property type="evidence" value="ECO:0007669"/>
    <property type="project" value="UniProtKB-KW"/>
</dbReference>
<name>A0A5J4WTV4_9EUKA</name>
<proteinExistence type="predicted"/>
<protein>
    <submittedName>
        <fullName evidence="5">Putative serine/threonine-protein kinase PLK4</fullName>
    </submittedName>
</protein>
<dbReference type="Gene3D" id="3.40.50.300">
    <property type="entry name" value="P-loop containing nucleotide triphosphate hydrolases"/>
    <property type="match status" value="3"/>
</dbReference>
<dbReference type="InterPro" id="IPR027417">
    <property type="entry name" value="P-loop_NTPase"/>
</dbReference>
<dbReference type="PANTHER" id="PTHR48103:SF2">
    <property type="entry name" value="MIDASIN"/>
    <property type="match status" value="1"/>
</dbReference>
<dbReference type="SMART" id="SM00382">
    <property type="entry name" value="AAA"/>
    <property type="match status" value="3"/>
</dbReference>
<dbReference type="InterPro" id="IPR002035">
    <property type="entry name" value="VWF_A"/>
</dbReference>